<dbReference type="GO" id="GO:0016747">
    <property type="term" value="F:acyltransferase activity, transferring groups other than amino-acyl groups"/>
    <property type="evidence" value="ECO:0007669"/>
    <property type="project" value="InterPro"/>
</dbReference>
<protein>
    <recommendedName>
        <fullName evidence="1">N-acetyltransferase domain-containing protein</fullName>
    </recommendedName>
</protein>
<proteinExistence type="predicted"/>
<evidence type="ECO:0000259" key="1">
    <source>
        <dbReference type="PROSITE" id="PS51186"/>
    </source>
</evidence>
<dbReference type="InterPro" id="IPR000182">
    <property type="entry name" value="GNAT_dom"/>
</dbReference>
<accession>A0A147I3A2</accession>
<dbReference type="Pfam" id="PF13508">
    <property type="entry name" value="Acetyltransf_7"/>
    <property type="match status" value="1"/>
</dbReference>
<organism evidence="2 3">
    <name type="scientific">Sphingomonas endophytica</name>
    <dbReference type="NCBI Taxonomy" id="869719"/>
    <lineage>
        <taxon>Bacteria</taxon>
        <taxon>Pseudomonadati</taxon>
        <taxon>Pseudomonadota</taxon>
        <taxon>Alphaproteobacteria</taxon>
        <taxon>Sphingomonadales</taxon>
        <taxon>Sphingomonadaceae</taxon>
        <taxon>Sphingomonas</taxon>
    </lineage>
</organism>
<dbReference type="InterPro" id="IPR016181">
    <property type="entry name" value="Acyl_CoA_acyltransferase"/>
</dbReference>
<dbReference type="SUPFAM" id="SSF55729">
    <property type="entry name" value="Acyl-CoA N-acyltransferases (Nat)"/>
    <property type="match status" value="1"/>
</dbReference>
<evidence type="ECO:0000313" key="2">
    <source>
        <dbReference type="EMBL" id="KTT72497.1"/>
    </source>
</evidence>
<dbReference type="EMBL" id="LDTB01000026">
    <property type="protein sequence ID" value="KTT72497.1"/>
    <property type="molecule type" value="Genomic_DNA"/>
</dbReference>
<feature type="domain" description="N-acetyltransferase" evidence="1">
    <location>
        <begin position="1"/>
        <end position="143"/>
    </location>
</feature>
<dbReference type="Gene3D" id="3.40.630.30">
    <property type="match status" value="1"/>
</dbReference>
<dbReference type="Proteomes" id="UP000074310">
    <property type="component" value="Unassembled WGS sequence"/>
</dbReference>
<dbReference type="AlphaFoldDB" id="A0A147I3A2"/>
<dbReference type="PROSITE" id="PS51186">
    <property type="entry name" value="GNAT"/>
    <property type="match status" value="1"/>
</dbReference>
<evidence type="ECO:0000313" key="3">
    <source>
        <dbReference type="Proteomes" id="UP000074310"/>
    </source>
</evidence>
<keyword evidence="3" id="KW-1185">Reference proteome</keyword>
<dbReference type="PATRIC" id="fig|869719.3.peg.1460"/>
<comment type="caution">
    <text evidence="2">The sequence shown here is derived from an EMBL/GenBank/DDBJ whole genome shotgun (WGS) entry which is preliminary data.</text>
</comment>
<gene>
    <name evidence="2" type="ORF">NS334_08850</name>
</gene>
<reference evidence="2 3" key="1">
    <citation type="journal article" date="2016" name="Front. Microbiol.">
        <title>Genomic Resource of Rice Seed Associated Bacteria.</title>
        <authorList>
            <person name="Midha S."/>
            <person name="Bansal K."/>
            <person name="Sharma S."/>
            <person name="Kumar N."/>
            <person name="Patil P.P."/>
            <person name="Chaudhry V."/>
            <person name="Patil P.B."/>
        </authorList>
    </citation>
    <scope>NUCLEOTIDE SEQUENCE [LARGE SCALE GENOMIC DNA]</scope>
    <source>
        <strain evidence="2 3">NS334</strain>
    </source>
</reference>
<sequence>MRAYAATDRDACLALFDGNVPTFFAASEREDFAAFLDRDAADWTFQVIERDGRVVACRGHKVAGDGVTAGFCWGMVDRALHRTGLGSVLTEARLRAARATPGVTQACLDTSQHTRGFYERFGFVVEAVVADGYGAGLDRHDMRLRWSG</sequence>
<name>A0A147I3A2_9SPHN</name>